<evidence type="ECO:0000256" key="4">
    <source>
        <dbReference type="ARBA" id="ARBA00022741"/>
    </source>
</evidence>
<evidence type="ECO:0000256" key="6">
    <source>
        <dbReference type="ARBA" id="ARBA00022989"/>
    </source>
</evidence>
<feature type="transmembrane region" description="Helical" evidence="9">
    <location>
        <begin position="889"/>
        <end position="909"/>
    </location>
</feature>
<dbReference type="EMBL" id="CDHN01000003">
    <property type="protein sequence ID" value="CEJ90002.1"/>
    <property type="molecule type" value="Genomic_DNA"/>
</dbReference>
<evidence type="ECO:0000256" key="2">
    <source>
        <dbReference type="ARBA" id="ARBA00022448"/>
    </source>
</evidence>
<sequence length="1501" mass="166987">MLSLEFQLALDASIDNIRTKIAELDIYYDNVVRYSTTPEALQLVLFGLAATVFIDIQKRTTVLKAGYDVLLYAKIAIVVFLAFNLNRNPAALDPTLDSWAVLKQLVVADFEQFYLLWVVYATHTYYLRPSTALSFYLACSLAHQTVTSDGLAFTFNNVGCICAHLCLFVLHETPKWYMVTEEVRNHAGRGSAYGFFGRILALWLLPTVRNGYQTDLNASDFDGLAPELLTNQIMPRFEHIWSKYRQSPNGLAKTFLVLNWHSVLRQTISRALLTFVKLCAPYLIDKIIKHQQERLSQSGLTQDNSQALYLLLSIIALFLCMTLLRGCMAHYEAHTTTILQGALTSSIFKKLIFTPEEDEMERSNISIYTADVPEAMKLIRRFLSLVFLGVEVFITLALLWPHFGVVTLAAIAISTARICLTKILSKYVPDGNNLDTARQDREELVNKLFGMMKEIKMTEREPIFHKIVSERREAELAAYEQMYRLRAYKQPITATCSCLMAMLCLLLQPVSAVNYTMSLAKCASLLYINGESTIILLHVFGTWKHTLDCINRISTFLNKGAGDAANEEVPARRAPITAIELEDAFIAPKRESPAVLRSLTLSLNDGTIAVITGGIGSGKTAFAKSLVKRSHVSSGYLGVRHQPTAFCGQESWLRQESIKNNITGPAAFNAVLYEEVKVICDLRQDIESCPGGDDFVIGQGDFELNEAQCQKIALARAVYQQPSLIILDDAFAALDRFATESILNHLFGHNGKMSRNVTVVITARDPAPFCNIAHQFLTINGNGTMSRIGKREILREAEEKRRRSMEISEVVEQDTAQAHQKPAFNGATTRPFQEGDVHPSITKAPLTFYFRYTNMGWLFLFGACLILVPPLEFFALIYISWEMLLGPKVLLACALCCGQLLGLAIFVWYSKIAIPASLGLHRELLNAVAMRPMVLLGPKQQWQTKRLLTEGMRVITSSLPRGILQTAYGSSMVAIALILVVHANPSSIYTCPIIGIAVYYLKGAYLPISRQLNNMQLSSKASLQSTFTEAETGASCFCTYQWQDVYLNNVLLAVDRQQKVFYYKAALEQNLAIMVGGLLTVCFGILWAGALFGDASPSAMGIALFAGIYAEAELRHALKFWFIMDEGMTTLEEMRQIILMGLEPQGNVEVLPGENLHLDEKLGDNAIAPATHENDNRATGVQALATDLPGGGKVACQPEDSPDDPPGNGPATPANWPSTGIIEFENVSIWYNRQEAPVLENITLSLHDDTEMGIWGQPRSGKTAMVLAMLNMLHYTGSITIDGIEVRTIPSEEIRAKLVVMPQTPTILPGTIRQNLNPDEYFHEPKTTYIPEEGDVKENSEIMERILTRLRLWDIVEAAGGLESDMYKVRFSSEQLHRFSLAQTLIKQLLRDSPIMVVDDSTSMVTHEDCVFMREAIREVMMFGSVLVVGSHRSAIIGSDAIGEVKNGTAYIRRRVTVKDENGEICGGRADLPTAYPVPRIDATLPQNRHLIRAHASSSRG</sequence>
<feature type="transmembrane region" description="Helical" evidence="9">
    <location>
        <begin position="382"/>
        <end position="400"/>
    </location>
</feature>
<dbReference type="InterPro" id="IPR036640">
    <property type="entry name" value="ABC1_TM_sf"/>
</dbReference>
<dbReference type="GO" id="GO:0016887">
    <property type="term" value="F:ATP hydrolysis activity"/>
    <property type="evidence" value="ECO:0007669"/>
    <property type="project" value="InterPro"/>
</dbReference>
<dbReference type="GO" id="GO:0016020">
    <property type="term" value="C:membrane"/>
    <property type="evidence" value="ECO:0007669"/>
    <property type="project" value="UniProtKB-SubCell"/>
</dbReference>
<keyword evidence="7 9" id="KW-0472">Membrane</keyword>
<dbReference type="InterPro" id="IPR027417">
    <property type="entry name" value="P-loop_NTPase"/>
</dbReference>
<evidence type="ECO:0000256" key="1">
    <source>
        <dbReference type="ARBA" id="ARBA00004370"/>
    </source>
</evidence>
<evidence type="ECO:0000256" key="3">
    <source>
        <dbReference type="ARBA" id="ARBA00022692"/>
    </source>
</evidence>
<evidence type="ECO:0000256" key="5">
    <source>
        <dbReference type="ARBA" id="ARBA00022840"/>
    </source>
</evidence>
<dbReference type="PROSITE" id="PS50893">
    <property type="entry name" value="ABC_TRANSPORTER_2"/>
    <property type="match status" value="1"/>
</dbReference>
<accession>A0A0A1TJM9</accession>
<feature type="transmembrane region" description="Helical" evidence="9">
    <location>
        <begin position="962"/>
        <end position="981"/>
    </location>
</feature>
<keyword evidence="5" id="KW-0067">ATP-binding</keyword>
<feature type="transmembrane region" description="Helical" evidence="9">
    <location>
        <begin position="1071"/>
        <end position="1092"/>
    </location>
</feature>
<dbReference type="Gene3D" id="1.20.1560.10">
    <property type="entry name" value="ABC transporter type 1, transmembrane domain"/>
    <property type="match status" value="2"/>
</dbReference>
<dbReference type="SUPFAM" id="SSF52540">
    <property type="entry name" value="P-loop containing nucleoside triphosphate hydrolases"/>
    <property type="match status" value="2"/>
</dbReference>
<evidence type="ECO:0000256" key="7">
    <source>
        <dbReference type="ARBA" id="ARBA00023136"/>
    </source>
</evidence>
<dbReference type="STRING" id="1531966.A0A0A1TJM9"/>
<keyword evidence="4" id="KW-0547">Nucleotide-binding</keyword>
<dbReference type="Pfam" id="PF00664">
    <property type="entry name" value="ABC_membrane"/>
    <property type="match status" value="1"/>
</dbReference>
<dbReference type="GO" id="GO:0140359">
    <property type="term" value="F:ABC-type transporter activity"/>
    <property type="evidence" value="ECO:0007669"/>
    <property type="project" value="InterPro"/>
</dbReference>
<keyword evidence="3 9" id="KW-0812">Transmembrane</keyword>
<keyword evidence="12" id="KW-1185">Reference proteome</keyword>
<dbReference type="OrthoDB" id="6500128at2759"/>
<evidence type="ECO:0000259" key="10">
    <source>
        <dbReference type="PROSITE" id="PS50893"/>
    </source>
</evidence>
<feature type="transmembrane region" description="Helical" evidence="9">
    <location>
        <begin position="492"/>
        <end position="512"/>
    </location>
</feature>
<evidence type="ECO:0000313" key="11">
    <source>
        <dbReference type="EMBL" id="CEJ90002.1"/>
    </source>
</evidence>
<feature type="region of interest" description="Disordered" evidence="8">
    <location>
        <begin position="1189"/>
        <end position="1218"/>
    </location>
</feature>
<dbReference type="InterPro" id="IPR011527">
    <property type="entry name" value="ABC1_TM_dom"/>
</dbReference>
<dbReference type="PANTHER" id="PTHR24223">
    <property type="entry name" value="ATP-BINDING CASSETTE SUB-FAMILY C"/>
    <property type="match status" value="1"/>
</dbReference>
<name>A0A0A1TJM9_9HYPO</name>
<dbReference type="InterPro" id="IPR050173">
    <property type="entry name" value="ABC_transporter_C-like"/>
</dbReference>
<dbReference type="GO" id="GO:0005524">
    <property type="term" value="F:ATP binding"/>
    <property type="evidence" value="ECO:0007669"/>
    <property type="project" value="UniProtKB-KW"/>
</dbReference>
<organism evidence="11 12">
    <name type="scientific">[Torrubiella] hemipterigena</name>
    <dbReference type="NCBI Taxonomy" id="1531966"/>
    <lineage>
        <taxon>Eukaryota</taxon>
        <taxon>Fungi</taxon>
        <taxon>Dikarya</taxon>
        <taxon>Ascomycota</taxon>
        <taxon>Pezizomycotina</taxon>
        <taxon>Sordariomycetes</taxon>
        <taxon>Hypocreomycetidae</taxon>
        <taxon>Hypocreales</taxon>
        <taxon>Clavicipitaceae</taxon>
        <taxon>Clavicipitaceae incertae sedis</taxon>
        <taxon>'Torrubiella' clade</taxon>
    </lineage>
</organism>
<dbReference type="SUPFAM" id="SSF90123">
    <property type="entry name" value="ABC transporter transmembrane region"/>
    <property type="match status" value="2"/>
</dbReference>
<dbReference type="Pfam" id="PF00005">
    <property type="entry name" value="ABC_tran"/>
    <property type="match status" value="2"/>
</dbReference>
<dbReference type="InterPro" id="IPR003439">
    <property type="entry name" value="ABC_transporter-like_ATP-bd"/>
</dbReference>
<gene>
    <name evidence="11" type="ORF">VHEMI05815</name>
</gene>
<feature type="transmembrane region" description="Helical" evidence="9">
    <location>
        <begin position="307"/>
        <end position="324"/>
    </location>
</feature>
<reference evidence="11 12" key="1">
    <citation type="journal article" date="2015" name="Genome Announc.">
        <title>Draft Genome Sequence and Gene Annotation of the Entomopathogenic Fungus Verticillium hemipterigenum.</title>
        <authorList>
            <person name="Horn F."/>
            <person name="Habel A."/>
            <person name="Scharf D.H."/>
            <person name="Dworschak J."/>
            <person name="Brakhage A.A."/>
            <person name="Guthke R."/>
            <person name="Hertweck C."/>
            <person name="Linde J."/>
        </authorList>
    </citation>
    <scope>NUCLEOTIDE SEQUENCE [LARGE SCALE GENOMIC DNA]</scope>
</reference>
<dbReference type="PANTHER" id="PTHR24223:SF399">
    <property type="entry name" value="ABC TRANSPORTER ATNG"/>
    <property type="match status" value="1"/>
</dbReference>
<proteinExistence type="predicted"/>
<evidence type="ECO:0000256" key="8">
    <source>
        <dbReference type="SAM" id="MobiDB-lite"/>
    </source>
</evidence>
<evidence type="ECO:0000313" key="12">
    <source>
        <dbReference type="Proteomes" id="UP000039046"/>
    </source>
</evidence>
<protein>
    <recommendedName>
        <fullName evidence="10">ABC transporter domain-containing protein</fullName>
    </recommendedName>
</protein>
<evidence type="ECO:0000256" key="9">
    <source>
        <dbReference type="SAM" id="Phobius"/>
    </source>
</evidence>
<dbReference type="SMART" id="SM00382">
    <property type="entry name" value="AAA"/>
    <property type="match status" value="2"/>
</dbReference>
<feature type="transmembrane region" description="Helical" evidence="9">
    <location>
        <begin position="987"/>
        <end position="1008"/>
    </location>
</feature>
<feature type="transmembrane region" description="Helical" evidence="9">
    <location>
        <begin position="857"/>
        <end position="877"/>
    </location>
</feature>
<keyword evidence="6 9" id="KW-1133">Transmembrane helix</keyword>
<dbReference type="Proteomes" id="UP000039046">
    <property type="component" value="Unassembled WGS sequence"/>
</dbReference>
<dbReference type="InterPro" id="IPR003593">
    <property type="entry name" value="AAA+_ATPase"/>
</dbReference>
<keyword evidence="2" id="KW-0813">Transport</keyword>
<feature type="domain" description="ABC transporter" evidence="10">
    <location>
        <begin position="579"/>
        <end position="807"/>
    </location>
</feature>
<dbReference type="Gene3D" id="3.40.50.300">
    <property type="entry name" value="P-loop containing nucleotide triphosphate hydrolases"/>
    <property type="match status" value="2"/>
</dbReference>
<comment type="subcellular location">
    <subcellularLocation>
        <location evidence="1">Membrane</location>
    </subcellularLocation>
</comment>